<proteinExistence type="predicted"/>
<organism evidence="2 3">
    <name type="scientific">Paenibacillus shirakamiensis</name>
    <dbReference type="NCBI Taxonomy" id="1265935"/>
    <lineage>
        <taxon>Bacteria</taxon>
        <taxon>Bacillati</taxon>
        <taxon>Bacillota</taxon>
        <taxon>Bacilli</taxon>
        <taxon>Bacillales</taxon>
        <taxon>Paenibacillaceae</taxon>
        <taxon>Paenibacillus</taxon>
    </lineage>
</organism>
<keyword evidence="1" id="KW-1133">Transmembrane helix</keyword>
<evidence type="ECO:0008006" key="4">
    <source>
        <dbReference type="Google" id="ProtNLM"/>
    </source>
</evidence>
<sequence length="52" mass="6010">MSSGDFYVYTLTLQSLIVLMLVLIYISSLKKSAILKKLEHRITKLNIKDHTE</sequence>
<evidence type="ECO:0000256" key="1">
    <source>
        <dbReference type="SAM" id="Phobius"/>
    </source>
</evidence>
<dbReference type="EMBL" id="JAGGLD010000002">
    <property type="protein sequence ID" value="MBP2000667.1"/>
    <property type="molecule type" value="Genomic_DNA"/>
</dbReference>
<dbReference type="Proteomes" id="UP001519288">
    <property type="component" value="Unassembled WGS sequence"/>
</dbReference>
<keyword evidence="1" id="KW-0812">Transmembrane</keyword>
<reference evidence="2 3" key="1">
    <citation type="submission" date="2021-03" db="EMBL/GenBank/DDBJ databases">
        <title>Genomic Encyclopedia of Type Strains, Phase IV (KMG-IV): sequencing the most valuable type-strain genomes for metagenomic binning, comparative biology and taxonomic classification.</title>
        <authorList>
            <person name="Goeker M."/>
        </authorList>
    </citation>
    <scope>NUCLEOTIDE SEQUENCE [LARGE SCALE GENOMIC DNA]</scope>
    <source>
        <strain evidence="2 3">DSM 26806</strain>
    </source>
</reference>
<feature type="transmembrane region" description="Helical" evidence="1">
    <location>
        <begin position="6"/>
        <end position="26"/>
    </location>
</feature>
<comment type="caution">
    <text evidence="2">The sequence shown here is derived from an EMBL/GenBank/DDBJ whole genome shotgun (WGS) entry which is preliminary data.</text>
</comment>
<protein>
    <recommendedName>
        <fullName evidence="4">DUF4083 domain-containing protein</fullName>
    </recommendedName>
</protein>
<keyword evidence="1" id="KW-0472">Membrane</keyword>
<accession>A0ABS4JG27</accession>
<evidence type="ECO:0000313" key="3">
    <source>
        <dbReference type="Proteomes" id="UP001519288"/>
    </source>
</evidence>
<keyword evidence="3" id="KW-1185">Reference proteome</keyword>
<name>A0ABS4JG27_9BACL</name>
<gene>
    <name evidence="2" type="ORF">J2Z69_001698</name>
</gene>
<evidence type="ECO:0000313" key="2">
    <source>
        <dbReference type="EMBL" id="MBP2000667.1"/>
    </source>
</evidence>